<proteinExistence type="inferred from homology"/>
<dbReference type="NCBIfam" id="TIGR02983">
    <property type="entry name" value="SigE-fam_strep"/>
    <property type="match status" value="1"/>
</dbReference>
<dbReference type="SUPFAM" id="SSF88946">
    <property type="entry name" value="Sigma2 domain of RNA polymerase sigma factors"/>
    <property type="match status" value="1"/>
</dbReference>
<keyword evidence="4" id="KW-0238">DNA-binding</keyword>
<protein>
    <submittedName>
        <fullName evidence="8">SigE family RNA polymerase sigma factor</fullName>
    </submittedName>
</protein>
<dbReference type="InterPro" id="IPR039425">
    <property type="entry name" value="RNA_pol_sigma-70-like"/>
</dbReference>
<keyword evidence="9" id="KW-1185">Reference proteome</keyword>
<dbReference type="InterPro" id="IPR014284">
    <property type="entry name" value="RNA_pol_sigma-70_dom"/>
</dbReference>
<evidence type="ECO:0000259" key="7">
    <source>
        <dbReference type="Pfam" id="PF08281"/>
    </source>
</evidence>
<keyword evidence="5" id="KW-0804">Transcription</keyword>
<dbReference type="SUPFAM" id="SSF88659">
    <property type="entry name" value="Sigma3 and sigma4 domains of RNA polymerase sigma factors"/>
    <property type="match status" value="1"/>
</dbReference>
<dbReference type="PANTHER" id="PTHR43133:SF50">
    <property type="entry name" value="ECF RNA POLYMERASE SIGMA FACTOR SIGM"/>
    <property type="match status" value="1"/>
</dbReference>
<evidence type="ECO:0000313" key="8">
    <source>
        <dbReference type="EMBL" id="MFC3760780.1"/>
    </source>
</evidence>
<dbReference type="PANTHER" id="PTHR43133">
    <property type="entry name" value="RNA POLYMERASE ECF-TYPE SIGMA FACTO"/>
    <property type="match status" value="1"/>
</dbReference>
<accession>A0ABV7Y9W6</accession>
<dbReference type="Gene3D" id="1.10.10.10">
    <property type="entry name" value="Winged helix-like DNA-binding domain superfamily/Winged helix DNA-binding domain"/>
    <property type="match status" value="1"/>
</dbReference>
<evidence type="ECO:0000256" key="4">
    <source>
        <dbReference type="ARBA" id="ARBA00023125"/>
    </source>
</evidence>
<dbReference type="InterPro" id="IPR014325">
    <property type="entry name" value="RNA_pol_sigma-E_actinobac"/>
</dbReference>
<feature type="domain" description="RNA polymerase sigma-70 region 2" evidence="6">
    <location>
        <begin position="18"/>
        <end position="77"/>
    </location>
</feature>
<evidence type="ECO:0000256" key="3">
    <source>
        <dbReference type="ARBA" id="ARBA00023082"/>
    </source>
</evidence>
<evidence type="ECO:0000256" key="2">
    <source>
        <dbReference type="ARBA" id="ARBA00023015"/>
    </source>
</evidence>
<dbReference type="Pfam" id="PF08281">
    <property type="entry name" value="Sigma70_r4_2"/>
    <property type="match status" value="1"/>
</dbReference>
<evidence type="ECO:0000256" key="1">
    <source>
        <dbReference type="ARBA" id="ARBA00010641"/>
    </source>
</evidence>
<reference evidence="9" key="1">
    <citation type="journal article" date="2019" name="Int. J. Syst. Evol. Microbiol.">
        <title>The Global Catalogue of Microorganisms (GCM) 10K type strain sequencing project: providing services to taxonomists for standard genome sequencing and annotation.</title>
        <authorList>
            <consortium name="The Broad Institute Genomics Platform"/>
            <consortium name="The Broad Institute Genome Sequencing Center for Infectious Disease"/>
            <person name="Wu L."/>
            <person name="Ma J."/>
        </authorList>
    </citation>
    <scope>NUCLEOTIDE SEQUENCE [LARGE SCALE GENOMIC DNA]</scope>
    <source>
        <strain evidence="9">CGMCC 4.7241</strain>
    </source>
</reference>
<dbReference type="NCBIfam" id="TIGR02937">
    <property type="entry name" value="sigma70-ECF"/>
    <property type="match status" value="1"/>
</dbReference>
<dbReference type="Pfam" id="PF04542">
    <property type="entry name" value="Sigma70_r2"/>
    <property type="match status" value="1"/>
</dbReference>
<dbReference type="InterPro" id="IPR013325">
    <property type="entry name" value="RNA_pol_sigma_r2"/>
</dbReference>
<dbReference type="EMBL" id="JBHRZH010000006">
    <property type="protein sequence ID" value="MFC3760780.1"/>
    <property type="molecule type" value="Genomic_DNA"/>
</dbReference>
<dbReference type="InterPro" id="IPR007627">
    <property type="entry name" value="RNA_pol_sigma70_r2"/>
</dbReference>
<dbReference type="Gene3D" id="1.10.1740.10">
    <property type="match status" value="1"/>
</dbReference>
<feature type="domain" description="RNA polymerase sigma factor 70 region 4 type 2" evidence="7">
    <location>
        <begin position="100"/>
        <end position="152"/>
    </location>
</feature>
<organism evidence="8 9">
    <name type="scientific">Tenggerimyces flavus</name>
    <dbReference type="NCBI Taxonomy" id="1708749"/>
    <lineage>
        <taxon>Bacteria</taxon>
        <taxon>Bacillati</taxon>
        <taxon>Actinomycetota</taxon>
        <taxon>Actinomycetes</taxon>
        <taxon>Propionibacteriales</taxon>
        <taxon>Nocardioidaceae</taxon>
        <taxon>Tenggerimyces</taxon>
    </lineage>
</organism>
<dbReference type="InterPro" id="IPR013249">
    <property type="entry name" value="RNA_pol_sigma70_r4_t2"/>
</dbReference>
<sequence length="168" mass="18852">MRRRERDAEYAEFFSARGAALRRTAYGLCGDWGAAEELTQAAFVKLYAHWGRVQMESAEAYTRRILLNLFLNGRRKWGRETSTAEPFSRESTQIAADDRLDLSTALAKLPTRQRAIVVLRFLDDLPVAEVARLMDIAEGTVKSQTARALASLRSLLEPVPNQEGLSHG</sequence>
<keyword evidence="3" id="KW-0731">Sigma factor</keyword>
<comment type="similarity">
    <text evidence="1">Belongs to the sigma-70 factor family. ECF subfamily.</text>
</comment>
<dbReference type="InterPro" id="IPR013324">
    <property type="entry name" value="RNA_pol_sigma_r3/r4-like"/>
</dbReference>
<evidence type="ECO:0000259" key="6">
    <source>
        <dbReference type="Pfam" id="PF04542"/>
    </source>
</evidence>
<comment type="caution">
    <text evidence="8">The sequence shown here is derived from an EMBL/GenBank/DDBJ whole genome shotgun (WGS) entry which is preliminary data.</text>
</comment>
<gene>
    <name evidence="8" type="ORF">ACFOUW_08010</name>
</gene>
<dbReference type="CDD" id="cd06171">
    <property type="entry name" value="Sigma70_r4"/>
    <property type="match status" value="1"/>
</dbReference>
<dbReference type="Proteomes" id="UP001595699">
    <property type="component" value="Unassembled WGS sequence"/>
</dbReference>
<dbReference type="RefSeq" id="WP_205117030.1">
    <property type="nucleotide sequence ID" value="NZ_JAFBCM010000001.1"/>
</dbReference>
<name>A0ABV7Y9W6_9ACTN</name>
<evidence type="ECO:0000256" key="5">
    <source>
        <dbReference type="ARBA" id="ARBA00023163"/>
    </source>
</evidence>
<evidence type="ECO:0000313" key="9">
    <source>
        <dbReference type="Proteomes" id="UP001595699"/>
    </source>
</evidence>
<dbReference type="InterPro" id="IPR036388">
    <property type="entry name" value="WH-like_DNA-bd_sf"/>
</dbReference>
<keyword evidence="2" id="KW-0805">Transcription regulation</keyword>